<dbReference type="GO" id="GO:0046983">
    <property type="term" value="F:protein dimerization activity"/>
    <property type="evidence" value="ECO:0007669"/>
    <property type="project" value="InterPro"/>
</dbReference>
<dbReference type="CDD" id="cd11418">
    <property type="entry name" value="bHLH_TS_ASCL"/>
    <property type="match status" value="1"/>
</dbReference>
<dbReference type="PANTHER" id="PTHR23349:SF111">
    <property type="entry name" value="BHLH DOMAIN-CONTAINING PROTEIN"/>
    <property type="match status" value="1"/>
</dbReference>
<dbReference type="InterPro" id="IPR011598">
    <property type="entry name" value="bHLH_dom"/>
</dbReference>
<dbReference type="Pfam" id="PF00010">
    <property type="entry name" value="HLH"/>
    <property type="match status" value="1"/>
</dbReference>
<evidence type="ECO:0000259" key="6">
    <source>
        <dbReference type="PROSITE" id="PS50888"/>
    </source>
</evidence>
<feature type="compositionally biased region" description="Polar residues" evidence="5">
    <location>
        <begin position="82"/>
        <end position="91"/>
    </location>
</feature>
<feature type="domain" description="BHLH" evidence="6">
    <location>
        <begin position="5"/>
        <end position="59"/>
    </location>
</feature>
<keyword evidence="3" id="KW-0238">DNA-binding</keyword>
<dbReference type="GO" id="GO:0000981">
    <property type="term" value="F:DNA-binding transcription factor activity, RNA polymerase II-specific"/>
    <property type="evidence" value="ECO:0007669"/>
    <property type="project" value="TreeGrafter"/>
</dbReference>
<dbReference type="GO" id="GO:0007399">
    <property type="term" value="P:nervous system development"/>
    <property type="evidence" value="ECO:0007669"/>
    <property type="project" value="UniProtKB-KW"/>
</dbReference>
<dbReference type="WBParaSite" id="MBELARI_LOCUS17759">
    <property type="protein sequence ID" value="MBELARI_LOCUS17759"/>
    <property type="gene ID" value="MBELARI_LOCUS17759"/>
</dbReference>
<dbReference type="GO" id="GO:0040008">
    <property type="term" value="P:regulation of growth"/>
    <property type="evidence" value="ECO:0007669"/>
    <property type="project" value="UniProtKB-ARBA"/>
</dbReference>
<dbReference type="GO" id="GO:0000977">
    <property type="term" value="F:RNA polymerase II transcription regulatory region sequence-specific DNA binding"/>
    <property type="evidence" value="ECO:0007669"/>
    <property type="project" value="TreeGrafter"/>
</dbReference>
<evidence type="ECO:0000256" key="2">
    <source>
        <dbReference type="ARBA" id="ARBA00022902"/>
    </source>
</evidence>
<dbReference type="PANTHER" id="PTHR23349">
    <property type="entry name" value="BASIC HELIX-LOOP-HELIX TRANSCRIPTION FACTOR, TWIST"/>
    <property type="match status" value="1"/>
</dbReference>
<evidence type="ECO:0000256" key="4">
    <source>
        <dbReference type="ARBA" id="ARBA00023242"/>
    </source>
</evidence>
<keyword evidence="7" id="KW-1185">Reference proteome</keyword>
<dbReference type="Gene3D" id="4.10.280.10">
    <property type="entry name" value="Helix-loop-helix DNA-binding domain"/>
    <property type="match status" value="1"/>
</dbReference>
<evidence type="ECO:0000313" key="7">
    <source>
        <dbReference type="Proteomes" id="UP000887575"/>
    </source>
</evidence>
<evidence type="ECO:0000256" key="3">
    <source>
        <dbReference type="ARBA" id="ARBA00023125"/>
    </source>
</evidence>
<dbReference type="AlphaFoldDB" id="A0AAF3EUA7"/>
<organism evidence="7 8">
    <name type="scientific">Mesorhabditis belari</name>
    <dbReference type="NCBI Taxonomy" id="2138241"/>
    <lineage>
        <taxon>Eukaryota</taxon>
        <taxon>Metazoa</taxon>
        <taxon>Ecdysozoa</taxon>
        <taxon>Nematoda</taxon>
        <taxon>Chromadorea</taxon>
        <taxon>Rhabditida</taxon>
        <taxon>Rhabditina</taxon>
        <taxon>Rhabditomorpha</taxon>
        <taxon>Rhabditoidea</taxon>
        <taxon>Rhabditidae</taxon>
        <taxon>Mesorhabditinae</taxon>
        <taxon>Mesorhabditis</taxon>
    </lineage>
</organism>
<protein>
    <submittedName>
        <fullName evidence="8">BHLH domain-containing protein</fullName>
    </submittedName>
</protein>
<name>A0AAF3EUA7_9BILA</name>
<evidence type="ECO:0000256" key="5">
    <source>
        <dbReference type="SAM" id="MobiDB-lite"/>
    </source>
</evidence>
<dbReference type="SUPFAM" id="SSF47459">
    <property type="entry name" value="HLH, helix-loop-helix DNA-binding domain"/>
    <property type="match status" value="1"/>
</dbReference>
<dbReference type="InterPro" id="IPR036638">
    <property type="entry name" value="HLH_DNA-bd_sf"/>
</dbReference>
<proteinExistence type="predicted"/>
<keyword evidence="2" id="KW-0524">Neurogenesis</keyword>
<dbReference type="GO" id="GO:0005634">
    <property type="term" value="C:nucleus"/>
    <property type="evidence" value="ECO:0007669"/>
    <property type="project" value="UniProtKB-SubCell"/>
</dbReference>
<reference evidence="8" key="1">
    <citation type="submission" date="2024-02" db="UniProtKB">
        <authorList>
            <consortium name="WormBaseParasite"/>
        </authorList>
    </citation>
    <scope>IDENTIFICATION</scope>
</reference>
<dbReference type="PROSITE" id="PS50888">
    <property type="entry name" value="BHLH"/>
    <property type="match status" value="1"/>
</dbReference>
<sequence length="144" mass="16399">MKTAPQKQRRNERERNRVNQVNVGFNRLRDRVPKLAVAPNKKMSKVETLREAVKYIQYLQWLLQAEGAQVPLPSPSPPPHETTASSNHATYAQQLPSSASFFQSQANFYGHHSLKSEESPTSSSYFSDNSFDENKFFLTINGQN</sequence>
<evidence type="ECO:0000313" key="8">
    <source>
        <dbReference type="WBParaSite" id="MBELARI_LOCUS17759"/>
    </source>
</evidence>
<evidence type="ECO:0000256" key="1">
    <source>
        <dbReference type="ARBA" id="ARBA00004123"/>
    </source>
</evidence>
<keyword evidence="4" id="KW-0539">Nucleus</keyword>
<feature type="region of interest" description="Disordered" evidence="5">
    <location>
        <begin position="69"/>
        <end position="96"/>
    </location>
</feature>
<dbReference type="Proteomes" id="UP000887575">
    <property type="component" value="Unassembled WGS sequence"/>
</dbReference>
<dbReference type="FunFam" id="4.10.280.10:FF:000029">
    <property type="entry name" value="Achaete-scute family bHLH transcription factor 1"/>
    <property type="match status" value="1"/>
</dbReference>
<dbReference type="SMART" id="SM00353">
    <property type="entry name" value="HLH"/>
    <property type="match status" value="1"/>
</dbReference>
<dbReference type="InterPro" id="IPR050283">
    <property type="entry name" value="E-box_TF_Regulators"/>
</dbReference>
<accession>A0AAF3EUA7</accession>
<comment type="subcellular location">
    <subcellularLocation>
        <location evidence="1">Nucleus</location>
    </subcellularLocation>
</comment>